<sequence>MVSGVIDDPRYPGRTPTSGSPSEAAADPPDRRARETTVGGAVKYRGSSIPGPLEGVDHVVVVVVAARQGDLTAVVSDLRGEPHAARSGDPRIDVVVAPNEGADPTAAVVRLVGPLAGPRTAILPVARADDRAGPDQETVLDAAAAAAWRTDARLLEHPIAWSTRPVEETSPFEDLHRREADPWDVHGSWFERRKRALTLAALPHERYAVGLEVGCSIGALTQELAARCDRLVAVDEAPAAVRAARLSTPPSAGRPTAPSAGRSTARAVEVVQARLPEEWGVVPAGLELVVLSEVGYFFSPGRLQTLARRVRASLEGQERAAVLACH</sequence>
<dbReference type="InterPro" id="IPR029063">
    <property type="entry name" value="SAM-dependent_MTases_sf"/>
</dbReference>
<protein>
    <submittedName>
        <fullName evidence="2">Nodulation protein S (NodS)</fullName>
    </submittedName>
</protein>
<dbReference type="EMBL" id="OBQK01000020">
    <property type="protein sequence ID" value="SOC57994.1"/>
    <property type="molecule type" value="Genomic_DNA"/>
</dbReference>
<reference evidence="3" key="1">
    <citation type="submission" date="2017-08" db="EMBL/GenBank/DDBJ databases">
        <authorList>
            <person name="Varghese N."/>
            <person name="Submissions S."/>
        </authorList>
    </citation>
    <scope>NUCLEOTIDE SEQUENCE [LARGE SCALE GENOMIC DNA]</scope>
    <source>
        <strain evidence="3">USBA17B2</strain>
    </source>
</reference>
<organism evidence="2 3">
    <name type="scientific">Ornithinimicrobium cerasi</name>
    <dbReference type="NCBI Taxonomy" id="2248773"/>
    <lineage>
        <taxon>Bacteria</taxon>
        <taxon>Bacillati</taxon>
        <taxon>Actinomycetota</taxon>
        <taxon>Actinomycetes</taxon>
        <taxon>Micrococcales</taxon>
        <taxon>Ornithinimicrobiaceae</taxon>
        <taxon>Ornithinimicrobium</taxon>
    </lineage>
</organism>
<dbReference type="AlphaFoldDB" id="A0A285VVC7"/>
<dbReference type="Proteomes" id="UP000219688">
    <property type="component" value="Unassembled WGS sequence"/>
</dbReference>
<gene>
    <name evidence="2" type="ORF">SAMN05421879_12010</name>
</gene>
<dbReference type="GO" id="GO:0009312">
    <property type="term" value="P:oligosaccharide biosynthetic process"/>
    <property type="evidence" value="ECO:0007669"/>
    <property type="project" value="InterPro"/>
</dbReference>
<dbReference type="InterPro" id="IPR008715">
    <property type="entry name" value="SAM-MeTfrase_NodS-like"/>
</dbReference>
<dbReference type="SUPFAM" id="SSF53335">
    <property type="entry name" value="S-adenosyl-L-methionine-dependent methyltransferases"/>
    <property type="match status" value="1"/>
</dbReference>
<accession>A0A285VVC7</accession>
<dbReference type="Gene3D" id="3.40.50.150">
    <property type="entry name" value="Vaccinia Virus protein VP39"/>
    <property type="match status" value="1"/>
</dbReference>
<dbReference type="GO" id="GO:0008757">
    <property type="term" value="F:S-adenosylmethionine-dependent methyltransferase activity"/>
    <property type="evidence" value="ECO:0007669"/>
    <property type="project" value="InterPro"/>
</dbReference>
<proteinExistence type="predicted"/>
<feature type="region of interest" description="Disordered" evidence="1">
    <location>
        <begin position="1"/>
        <end position="37"/>
    </location>
</feature>
<evidence type="ECO:0000313" key="3">
    <source>
        <dbReference type="Proteomes" id="UP000219688"/>
    </source>
</evidence>
<evidence type="ECO:0000256" key="1">
    <source>
        <dbReference type="SAM" id="MobiDB-lite"/>
    </source>
</evidence>
<name>A0A285VVC7_9MICO</name>
<dbReference type="Pfam" id="PF05401">
    <property type="entry name" value="NodS"/>
    <property type="match status" value="1"/>
</dbReference>
<evidence type="ECO:0000313" key="2">
    <source>
        <dbReference type="EMBL" id="SOC57994.1"/>
    </source>
</evidence>
<keyword evidence="3" id="KW-1185">Reference proteome</keyword>